<dbReference type="PANTHER" id="PTHR21461">
    <property type="entry name" value="GLYCOSYLTRANSFERASE FAMILY 92 PROTEIN"/>
    <property type="match status" value="1"/>
</dbReference>
<reference evidence="10" key="1">
    <citation type="submission" date="2019-12" db="EMBL/GenBank/DDBJ databases">
        <authorList>
            <person name="Scholes J."/>
        </authorList>
    </citation>
    <scope>NUCLEOTIDE SEQUENCE</scope>
</reference>
<organism evidence="10 11">
    <name type="scientific">Striga hermonthica</name>
    <name type="common">Purple witchweed</name>
    <name type="synonym">Buchnera hermonthica</name>
    <dbReference type="NCBI Taxonomy" id="68872"/>
    <lineage>
        <taxon>Eukaryota</taxon>
        <taxon>Viridiplantae</taxon>
        <taxon>Streptophyta</taxon>
        <taxon>Embryophyta</taxon>
        <taxon>Tracheophyta</taxon>
        <taxon>Spermatophyta</taxon>
        <taxon>Magnoliopsida</taxon>
        <taxon>eudicotyledons</taxon>
        <taxon>Gunneridae</taxon>
        <taxon>Pentapetalae</taxon>
        <taxon>asterids</taxon>
        <taxon>lamiids</taxon>
        <taxon>Lamiales</taxon>
        <taxon>Orobanchaceae</taxon>
        <taxon>Buchnereae</taxon>
        <taxon>Striga</taxon>
    </lineage>
</organism>
<dbReference type="OrthoDB" id="2526284at2759"/>
<dbReference type="EMBL" id="CACSLK010028053">
    <property type="protein sequence ID" value="CAA0834732.1"/>
    <property type="molecule type" value="Genomic_DNA"/>
</dbReference>
<evidence type="ECO:0000256" key="9">
    <source>
        <dbReference type="SAM" id="MobiDB-lite"/>
    </source>
</evidence>
<comment type="caution">
    <text evidence="10">The sequence shown here is derived from an EMBL/GenBank/DDBJ whole genome shotgun (WGS) entry which is preliminary data.</text>
</comment>
<keyword evidence="7" id="KW-0472">Membrane</keyword>
<proteinExistence type="inferred from homology"/>
<evidence type="ECO:0000256" key="3">
    <source>
        <dbReference type="ARBA" id="ARBA00022676"/>
    </source>
</evidence>
<evidence type="ECO:0000256" key="8">
    <source>
        <dbReference type="RuleBase" id="RU366017"/>
    </source>
</evidence>
<keyword evidence="5" id="KW-0812">Transmembrane</keyword>
<evidence type="ECO:0000256" key="6">
    <source>
        <dbReference type="ARBA" id="ARBA00022989"/>
    </source>
</evidence>
<comment type="similarity">
    <text evidence="2 8">Belongs to the glycosyltransferase 92 family.</text>
</comment>
<comment type="subcellular location">
    <subcellularLocation>
        <location evidence="1">Membrane</location>
        <topology evidence="1">Single-pass membrane protein</topology>
    </subcellularLocation>
</comment>
<feature type="region of interest" description="Disordered" evidence="9">
    <location>
        <begin position="1"/>
        <end position="52"/>
    </location>
</feature>
<dbReference type="AlphaFoldDB" id="A0A9N7NR68"/>
<sequence length="378" mass="41739">MGEKPSTSCLAEAGMGSLPRTRLPVGVSNPSLSPSPESSSRQGVASSDARAPSLLSPLDPLAQIHAPRRLAVPRPAVPVLVRLHYKLVCELNFAGMGPRREPDSLSETVVSSLSLLSSSSYSSTAEPVKVFGTSLPPLEIENKVIFPDHVLLLVAGGVFNADANLRWAGVNNRIFLGGVYEKNGLRLTNHNNNKRKKSCCSWENVVYEAALDGTTIVVFVKGLNVRANRLSDPRLFTCHFDVRKSDMNGNRYNLIRTTALTAAQEVVRCPLSHVVQTSPKKFEEIRVTVGYSQSGRENPLMPSVAATGLAIREWIMYHSWLGVERWFVYDNNSDDGLDKVIQELDQENYNVTRHVWPWIKTQEAGFSHCALKARDECN</sequence>
<dbReference type="GO" id="GO:0016757">
    <property type="term" value="F:glycosyltransferase activity"/>
    <property type="evidence" value="ECO:0007669"/>
    <property type="project" value="UniProtKB-UniRule"/>
</dbReference>
<dbReference type="PANTHER" id="PTHR21461:SF16">
    <property type="entry name" value="GLYCOSYLTRANSFERASE FAMILY 92 PROTEIN RCOM_0530710"/>
    <property type="match status" value="1"/>
</dbReference>
<evidence type="ECO:0000313" key="11">
    <source>
        <dbReference type="Proteomes" id="UP001153555"/>
    </source>
</evidence>
<evidence type="ECO:0000256" key="5">
    <source>
        <dbReference type="ARBA" id="ARBA00022692"/>
    </source>
</evidence>
<evidence type="ECO:0000313" key="10">
    <source>
        <dbReference type="EMBL" id="CAA0834732.1"/>
    </source>
</evidence>
<feature type="compositionally biased region" description="Low complexity" evidence="9">
    <location>
        <begin position="28"/>
        <end position="40"/>
    </location>
</feature>
<keyword evidence="3 8" id="KW-0328">Glycosyltransferase</keyword>
<dbReference type="InterPro" id="IPR008166">
    <property type="entry name" value="Glyco_transf_92"/>
</dbReference>
<evidence type="ECO:0000256" key="7">
    <source>
        <dbReference type="ARBA" id="ARBA00023136"/>
    </source>
</evidence>
<protein>
    <recommendedName>
        <fullName evidence="8">Glycosyltransferase family 92 protein</fullName>
        <ecNumber evidence="8">2.4.1.-</ecNumber>
    </recommendedName>
</protein>
<dbReference type="Pfam" id="PF01697">
    <property type="entry name" value="Glyco_transf_92"/>
    <property type="match status" value="1"/>
</dbReference>
<accession>A0A9N7NR68</accession>
<keyword evidence="4 8" id="KW-0808">Transferase</keyword>
<dbReference type="Proteomes" id="UP001153555">
    <property type="component" value="Unassembled WGS sequence"/>
</dbReference>
<name>A0A9N7NR68_STRHE</name>
<gene>
    <name evidence="10" type="ORF">SHERM_02543</name>
</gene>
<keyword evidence="11" id="KW-1185">Reference proteome</keyword>
<dbReference type="EC" id="2.4.1.-" evidence="8"/>
<evidence type="ECO:0000256" key="1">
    <source>
        <dbReference type="ARBA" id="ARBA00004167"/>
    </source>
</evidence>
<evidence type="ECO:0000256" key="4">
    <source>
        <dbReference type="ARBA" id="ARBA00022679"/>
    </source>
</evidence>
<dbReference type="GO" id="GO:0016020">
    <property type="term" value="C:membrane"/>
    <property type="evidence" value="ECO:0007669"/>
    <property type="project" value="UniProtKB-SubCell"/>
</dbReference>
<evidence type="ECO:0000256" key="2">
    <source>
        <dbReference type="ARBA" id="ARBA00007647"/>
    </source>
</evidence>
<keyword evidence="6" id="KW-1133">Transmembrane helix</keyword>
<dbReference type="GO" id="GO:0005737">
    <property type="term" value="C:cytoplasm"/>
    <property type="evidence" value="ECO:0007669"/>
    <property type="project" value="TreeGrafter"/>
</dbReference>